<dbReference type="Pfam" id="PF00072">
    <property type="entry name" value="Response_reg"/>
    <property type="match status" value="1"/>
</dbReference>
<keyword evidence="2" id="KW-0805">Transcription regulation</keyword>
<dbReference type="GO" id="GO:0032993">
    <property type="term" value="C:protein-DNA complex"/>
    <property type="evidence" value="ECO:0007669"/>
    <property type="project" value="TreeGrafter"/>
</dbReference>
<dbReference type="GO" id="GO:0000976">
    <property type="term" value="F:transcription cis-regulatory region binding"/>
    <property type="evidence" value="ECO:0007669"/>
    <property type="project" value="TreeGrafter"/>
</dbReference>
<dbReference type="SUPFAM" id="SSF52172">
    <property type="entry name" value="CheY-like"/>
    <property type="match status" value="1"/>
</dbReference>
<dbReference type="InterPro" id="IPR001789">
    <property type="entry name" value="Sig_transdc_resp-reg_receiver"/>
</dbReference>
<dbReference type="PANTHER" id="PTHR48111:SF43">
    <property type="entry name" value="STAGE 0 SPORULATION PROTEIN A HOMOLOG"/>
    <property type="match status" value="1"/>
</dbReference>
<comment type="function">
    <text evidence="5">May play the central regulatory role in sporulation. It may be an element of the effector pathway responsible for the activation of sporulation genes in response to nutritional stress. Spo0A may act in concert with spo0H (a sigma factor) to control the expression of some genes that are critical to the sporulation process.</text>
</comment>
<evidence type="ECO:0000313" key="11">
    <source>
        <dbReference type="Proteomes" id="UP000886757"/>
    </source>
</evidence>
<evidence type="ECO:0000256" key="4">
    <source>
        <dbReference type="ARBA" id="ARBA00023163"/>
    </source>
</evidence>
<dbReference type="Proteomes" id="UP000886757">
    <property type="component" value="Unassembled WGS sequence"/>
</dbReference>
<feature type="domain" description="OmpR/PhoB-type" evidence="9">
    <location>
        <begin position="123"/>
        <end position="220"/>
    </location>
</feature>
<gene>
    <name evidence="10" type="ORF">IAB31_06300</name>
</gene>
<accession>A0A9D1AC45</accession>
<dbReference type="GO" id="GO:0005829">
    <property type="term" value="C:cytosol"/>
    <property type="evidence" value="ECO:0007669"/>
    <property type="project" value="TreeGrafter"/>
</dbReference>
<keyword evidence="4" id="KW-0804">Transcription</keyword>
<reference evidence="10" key="2">
    <citation type="journal article" date="2021" name="PeerJ">
        <title>Extensive microbial diversity within the chicken gut microbiome revealed by metagenomics and culture.</title>
        <authorList>
            <person name="Gilroy R."/>
            <person name="Ravi A."/>
            <person name="Getino M."/>
            <person name="Pursley I."/>
            <person name="Horton D.L."/>
            <person name="Alikhan N.F."/>
            <person name="Baker D."/>
            <person name="Gharbi K."/>
            <person name="Hall N."/>
            <person name="Watson M."/>
            <person name="Adriaenssens E.M."/>
            <person name="Foster-Nyarko E."/>
            <person name="Jarju S."/>
            <person name="Secka A."/>
            <person name="Antonio M."/>
            <person name="Oren A."/>
            <person name="Chaudhuri R.R."/>
            <person name="La Ragione R."/>
            <person name="Hildebrand F."/>
            <person name="Pallen M.J."/>
        </authorList>
    </citation>
    <scope>NUCLEOTIDE SEQUENCE</scope>
    <source>
        <strain evidence="10">ChiSjej4B22-8148</strain>
    </source>
</reference>
<dbReference type="SMART" id="SM00862">
    <property type="entry name" value="Trans_reg_C"/>
    <property type="match status" value="1"/>
</dbReference>
<dbReference type="EMBL" id="DVGK01000071">
    <property type="protein sequence ID" value="HIR13517.1"/>
    <property type="molecule type" value="Genomic_DNA"/>
</dbReference>
<dbReference type="Gene3D" id="1.10.10.10">
    <property type="entry name" value="Winged helix-like DNA-binding domain superfamily/Winged helix DNA-binding domain"/>
    <property type="match status" value="1"/>
</dbReference>
<keyword evidence="3 7" id="KW-0238">DNA-binding</keyword>
<keyword evidence="6" id="KW-0597">Phosphoprotein</keyword>
<evidence type="ECO:0000256" key="7">
    <source>
        <dbReference type="PROSITE-ProRule" id="PRU01091"/>
    </source>
</evidence>
<dbReference type="PROSITE" id="PS50110">
    <property type="entry name" value="RESPONSE_REGULATORY"/>
    <property type="match status" value="1"/>
</dbReference>
<dbReference type="InterPro" id="IPR016032">
    <property type="entry name" value="Sig_transdc_resp-reg_C-effctor"/>
</dbReference>
<dbReference type="GO" id="GO:0006355">
    <property type="term" value="P:regulation of DNA-templated transcription"/>
    <property type="evidence" value="ECO:0007669"/>
    <property type="project" value="InterPro"/>
</dbReference>
<dbReference type="CDD" id="cd00383">
    <property type="entry name" value="trans_reg_C"/>
    <property type="match status" value="1"/>
</dbReference>
<evidence type="ECO:0000256" key="3">
    <source>
        <dbReference type="ARBA" id="ARBA00023125"/>
    </source>
</evidence>
<evidence type="ECO:0000256" key="6">
    <source>
        <dbReference type="PROSITE-ProRule" id="PRU00169"/>
    </source>
</evidence>
<proteinExistence type="predicted"/>
<sequence length="220" mass="24872">MTIFIIEDEKAIREELIRLLGKYGYDCVGSEHFENIAQTALASGADLILLDLNLPFGDGFQVCREIRQISGIPILILTGRSSDFDELMSLNLGADDFITKPYHPQILLARIQRLLERACAARENVLLCHKGLTLDLMKATASSQGREEALTKNELVILRLLMANKGKILPRDVLIDELWQSESFIDENTLNVNIVRLRKKLAKLCLPDYLVTKRGMGYWV</sequence>
<feature type="domain" description="Response regulatory" evidence="8">
    <location>
        <begin position="2"/>
        <end position="115"/>
    </location>
</feature>
<name>A0A9D1AC45_9FIRM</name>
<dbReference type="PANTHER" id="PTHR48111">
    <property type="entry name" value="REGULATOR OF RPOS"/>
    <property type="match status" value="1"/>
</dbReference>
<evidence type="ECO:0000256" key="5">
    <source>
        <dbReference type="ARBA" id="ARBA00024867"/>
    </source>
</evidence>
<evidence type="ECO:0000256" key="1">
    <source>
        <dbReference type="ARBA" id="ARBA00018672"/>
    </source>
</evidence>
<dbReference type="SUPFAM" id="SSF46894">
    <property type="entry name" value="C-terminal effector domain of the bipartite response regulators"/>
    <property type="match status" value="1"/>
</dbReference>
<dbReference type="Gene3D" id="3.40.50.2300">
    <property type="match status" value="1"/>
</dbReference>
<organism evidence="10 11">
    <name type="scientific">Candidatus Choladousia intestinavium</name>
    <dbReference type="NCBI Taxonomy" id="2840727"/>
    <lineage>
        <taxon>Bacteria</taxon>
        <taxon>Bacillati</taxon>
        <taxon>Bacillota</taxon>
        <taxon>Clostridia</taxon>
        <taxon>Lachnospirales</taxon>
        <taxon>Lachnospiraceae</taxon>
        <taxon>Lachnospiraceae incertae sedis</taxon>
        <taxon>Candidatus Choladousia</taxon>
    </lineage>
</organism>
<protein>
    <recommendedName>
        <fullName evidence="1">Stage 0 sporulation protein A homolog</fullName>
    </recommendedName>
</protein>
<evidence type="ECO:0000313" key="10">
    <source>
        <dbReference type="EMBL" id="HIR13517.1"/>
    </source>
</evidence>
<dbReference type="InterPro" id="IPR036388">
    <property type="entry name" value="WH-like_DNA-bd_sf"/>
</dbReference>
<evidence type="ECO:0000256" key="2">
    <source>
        <dbReference type="ARBA" id="ARBA00023015"/>
    </source>
</evidence>
<dbReference type="InterPro" id="IPR001867">
    <property type="entry name" value="OmpR/PhoB-type_DNA-bd"/>
</dbReference>
<reference evidence="10" key="1">
    <citation type="submission" date="2020-10" db="EMBL/GenBank/DDBJ databases">
        <authorList>
            <person name="Gilroy R."/>
        </authorList>
    </citation>
    <scope>NUCLEOTIDE SEQUENCE</scope>
    <source>
        <strain evidence="10">ChiSjej4B22-8148</strain>
    </source>
</reference>
<dbReference type="SMART" id="SM00448">
    <property type="entry name" value="REC"/>
    <property type="match status" value="1"/>
</dbReference>
<dbReference type="InterPro" id="IPR011006">
    <property type="entry name" value="CheY-like_superfamily"/>
</dbReference>
<evidence type="ECO:0000259" key="9">
    <source>
        <dbReference type="PROSITE" id="PS51755"/>
    </source>
</evidence>
<dbReference type="InterPro" id="IPR039420">
    <property type="entry name" value="WalR-like"/>
</dbReference>
<feature type="modified residue" description="4-aspartylphosphate" evidence="6">
    <location>
        <position position="51"/>
    </location>
</feature>
<comment type="caution">
    <text evidence="10">The sequence shown here is derived from an EMBL/GenBank/DDBJ whole genome shotgun (WGS) entry which is preliminary data.</text>
</comment>
<dbReference type="PROSITE" id="PS51755">
    <property type="entry name" value="OMPR_PHOB"/>
    <property type="match status" value="1"/>
</dbReference>
<feature type="DNA-binding region" description="OmpR/PhoB-type" evidence="7">
    <location>
        <begin position="123"/>
        <end position="220"/>
    </location>
</feature>
<dbReference type="AlphaFoldDB" id="A0A9D1AC45"/>
<dbReference type="GO" id="GO:0000156">
    <property type="term" value="F:phosphorelay response regulator activity"/>
    <property type="evidence" value="ECO:0007669"/>
    <property type="project" value="TreeGrafter"/>
</dbReference>
<evidence type="ECO:0000259" key="8">
    <source>
        <dbReference type="PROSITE" id="PS50110"/>
    </source>
</evidence>
<dbReference type="Pfam" id="PF00486">
    <property type="entry name" value="Trans_reg_C"/>
    <property type="match status" value="1"/>
</dbReference>